<sequence length="176" mass="19959">MVSKKDYDCFNLVWFFSSLPPRSSNHLALGCVVILCWQYYIRRGTCKFGYKFHHLKQGGSSVALQIWHENLGYGMTLRDEIDGCCDGVGSLKAHRQRNYILACRLYGSSGCGEEGKYETLTLNCLLFVMLHSRNHNVSQDVKPTPPVSISTLDMWFVSICDLKTYEVTKGLVFAVI</sequence>
<dbReference type="AlphaFoldDB" id="A0A6J5VQZ1"/>
<reference evidence="1 2" key="1">
    <citation type="submission" date="2020-05" db="EMBL/GenBank/DDBJ databases">
        <authorList>
            <person name="Campoy J."/>
            <person name="Schneeberger K."/>
            <person name="Spophaly S."/>
        </authorList>
    </citation>
    <scope>NUCLEOTIDE SEQUENCE [LARGE SCALE GENOMIC DNA]</scope>
    <source>
        <strain evidence="1">PruArmRojPasFocal</strain>
    </source>
</reference>
<evidence type="ECO:0000313" key="2">
    <source>
        <dbReference type="Proteomes" id="UP000507222"/>
    </source>
</evidence>
<name>A0A6J5VQZ1_PRUAR</name>
<protein>
    <submittedName>
        <fullName evidence="1">Uncharacterized protein</fullName>
    </submittedName>
</protein>
<dbReference type="Proteomes" id="UP000507222">
    <property type="component" value="Unassembled WGS sequence"/>
</dbReference>
<organism evidence="1 2">
    <name type="scientific">Prunus armeniaca</name>
    <name type="common">Apricot</name>
    <name type="synonym">Armeniaca vulgaris</name>
    <dbReference type="NCBI Taxonomy" id="36596"/>
    <lineage>
        <taxon>Eukaryota</taxon>
        <taxon>Viridiplantae</taxon>
        <taxon>Streptophyta</taxon>
        <taxon>Embryophyta</taxon>
        <taxon>Tracheophyta</taxon>
        <taxon>Spermatophyta</taxon>
        <taxon>Magnoliopsida</taxon>
        <taxon>eudicotyledons</taxon>
        <taxon>Gunneridae</taxon>
        <taxon>Pentapetalae</taxon>
        <taxon>rosids</taxon>
        <taxon>fabids</taxon>
        <taxon>Rosales</taxon>
        <taxon>Rosaceae</taxon>
        <taxon>Amygdaloideae</taxon>
        <taxon>Amygdaleae</taxon>
        <taxon>Prunus</taxon>
    </lineage>
</organism>
<gene>
    <name evidence="1" type="ORF">CURHAP_LOCUS49238</name>
</gene>
<evidence type="ECO:0000313" key="1">
    <source>
        <dbReference type="EMBL" id="CAB4289745.1"/>
    </source>
</evidence>
<proteinExistence type="predicted"/>
<dbReference type="EMBL" id="CAEKDK010000008">
    <property type="protein sequence ID" value="CAB4289745.1"/>
    <property type="molecule type" value="Genomic_DNA"/>
</dbReference>
<accession>A0A6J5VQZ1</accession>